<evidence type="ECO:0000313" key="3">
    <source>
        <dbReference type="Proteomes" id="UP001140091"/>
    </source>
</evidence>
<name>A0A9W8J0V9_9AGAR</name>
<dbReference type="OrthoDB" id="3250324at2759"/>
<reference evidence="2" key="1">
    <citation type="submission" date="2022-06" db="EMBL/GenBank/DDBJ databases">
        <title>Genome Sequence of Candolleomyces eurysporus.</title>
        <authorList>
            <person name="Buettner E."/>
        </authorList>
    </citation>
    <scope>NUCLEOTIDE SEQUENCE</scope>
    <source>
        <strain evidence="2">VTCC 930004</strain>
    </source>
</reference>
<accession>A0A9W8J0V9</accession>
<keyword evidence="3" id="KW-1185">Reference proteome</keyword>
<feature type="non-terminal residue" evidence="2">
    <location>
        <position position="1"/>
    </location>
</feature>
<comment type="caution">
    <text evidence="2">The sequence shown here is derived from an EMBL/GenBank/DDBJ whole genome shotgun (WGS) entry which is preliminary data.</text>
</comment>
<feature type="compositionally biased region" description="Low complexity" evidence="1">
    <location>
        <begin position="134"/>
        <end position="149"/>
    </location>
</feature>
<sequence>MPIGTQKNPAPASPIKAPVRKRDQSSAAGGSGRRKKREEEERNDSNVEFDVADERGIEEEDRQACGKAHHINLDEPAVPLDPVVDALENPFLAGGASEDGGGSVQEHLNAVAHPKTQCPCAGPHSPSHRRHSSSDSSSTASLVSSDTESQSGSASPNPATKHYDAQDVWHFYKPTDSTLMHYSCIFCLSKAAAGTLAENKHVKAYSRKSGTGTMHWHLYGHHLNEWVVECDQRGLKIIAKEAQQYIAAYWAKKGQATAEEAPESTVPEFTHDTFIEALADFIVADNQIC</sequence>
<dbReference type="EMBL" id="JANBPK010001301">
    <property type="protein sequence ID" value="KAJ2923653.1"/>
    <property type="molecule type" value="Genomic_DNA"/>
</dbReference>
<evidence type="ECO:0000256" key="1">
    <source>
        <dbReference type="SAM" id="MobiDB-lite"/>
    </source>
</evidence>
<dbReference type="Proteomes" id="UP001140091">
    <property type="component" value="Unassembled WGS sequence"/>
</dbReference>
<organism evidence="2 3">
    <name type="scientific">Candolleomyces eurysporus</name>
    <dbReference type="NCBI Taxonomy" id="2828524"/>
    <lineage>
        <taxon>Eukaryota</taxon>
        <taxon>Fungi</taxon>
        <taxon>Dikarya</taxon>
        <taxon>Basidiomycota</taxon>
        <taxon>Agaricomycotina</taxon>
        <taxon>Agaricomycetes</taxon>
        <taxon>Agaricomycetidae</taxon>
        <taxon>Agaricales</taxon>
        <taxon>Agaricineae</taxon>
        <taxon>Psathyrellaceae</taxon>
        <taxon>Candolleomyces</taxon>
    </lineage>
</organism>
<gene>
    <name evidence="2" type="ORF">H1R20_g13441</name>
</gene>
<evidence type="ECO:0000313" key="2">
    <source>
        <dbReference type="EMBL" id="KAJ2923653.1"/>
    </source>
</evidence>
<proteinExistence type="predicted"/>
<feature type="region of interest" description="Disordered" evidence="1">
    <location>
        <begin position="1"/>
        <end position="76"/>
    </location>
</feature>
<dbReference type="AlphaFoldDB" id="A0A9W8J0V9"/>
<protein>
    <submittedName>
        <fullName evidence="2">Uncharacterized protein</fullName>
    </submittedName>
</protein>
<feature type="region of interest" description="Disordered" evidence="1">
    <location>
        <begin position="115"/>
        <end position="160"/>
    </location>
</feature>